<dbReference type="InterPro" id="IPR006439">
    <property type="entry name" value="HAD-SF_hydro_IA"/>
</dbReference>
<dbReference type="NCBIfam" id="TIGR01990">
    <property type="entry name" value="bPGM"/>
    <property type="match status" value="1"/>
</dbReference>
<dbReference type="GO" id="GO:0000287">
    <property type="term" value="F:magnesium ion binding"/>
    <property type="evidence" value="ECO:0007669"/>
    <property type="project" value="InterPro"/>
</dbReference>
<feature type="binding site" evidence="3">
    <location>
        <position position="57"/>
    </location>
    <ligand>
        <name>substrate</name>
    </ligand>
</feature>
<feature type="site" description="Important for catalytic activity and assists the phosphoryl transfer reaction to Asp8 by balancing charge and orienting the reacting groups" evidence="5">
    <location>
        <position position="153"/>
    </location>
</feature>
<evidence type="ECO:0000256" key="5">
    <source>
        <dbReference type="PIRSR" id="PIRSR610972-4"/>
    </source>
</evidence>
<feature type="binding site" evidence="3">
    <location>
        <begin position="122"/>
        <end position="126"/>
    </location>
    <ligand>
        <name>substrate</name>
    </ligand>
</feature>
<dbReference type="InterPro" id="IPR023214">
    <property type="entry name" value="HAD_sf"/>
</dbReference>
<dbReference type="NCBIfam" id="TIGR02009">
    <property type="entry name" value="PGMB-YQAB-SF"/>
    <property type="match status" value="1"/>
</dbReference>
<protein>
    <submittedName>
        <fullName evidence="6">Beta-phosphoglucomutase</fullName>
    </submittedName>
</protein>
<dbReference type="AlphaFoldDB" id="A0A1X7LW90"/>
<dbReference type="PANTHER" id="PTHR18901:SF38">
    <property type="entry name" value="PSEUDOURIDINE-5'-PHOSPHATASE"/>
    <property type="match status" value="1"/>
</dbReference>
<dbReference type="Gene3D" id="3.40.50.1000">
    <property type="entry name" value="HAD superfamily/HAD-like"/>
    <property type="match status" value="1"/>
</dbReference>
<dbReference type="GO" id="GO:0008801">
    <property type="term" value="F:beta-phosphoglucomutase activity"/>
    <property type="evidence" value="ECO:0007669"/>
    <property type="project" value="InterPro"/>
</dbReference>
<sequence length="238" mass="25630">MTIQASAIQAFIFDLDGVITDTAKYHYKAWKQLADELGLPFDHAFNEQLKGIDRMASLEKILSQMEDGGRSISIQQKEHWAAHKNSVYQQLIEAVDESEILPGIEALFHELKEAQLRIGLASASRNAETLLKQLKVEAYFDCIVDPASIANGKPAPDIFLAAARGLGVHPSSCIGVEDAEAGIQAIKGAGMYAVGVGDASILSKADMVVPDTSKLTLTSIKAHWSQVGEVKKSAVQGV</sequence>
<feature type="binding site" evidence="4">
    <location>
        <position position="16"/>
    </location>
    <ligand>
        <name>Mg(2+)</name>
        <dbReference type="ChEBI" id="CHEBI:18420"/>
    </ligand>
</feature>
<feature type="binding site" evidence="4">
    <location>
        <position position="178"/>
    </location>
    <ligand>
        <name>Mg(2+)</name>
        <dbReference type="ChEBI" id="CHEBI:18420"/>
    </ligand>
</feature>
<proteinExistence type="inferred from homology"/>
<dbReference type="EMBL" id="FXAZ01000008">
    <property type="protein sequence ID" value="SMG57553.1"/>
    <property type="molecule type" value="Genomic_DNA"/>
</dbReference>
<evidence type="ECO:0000256" key="1">
    <source>
        <dbReference type="ARBA" id="ARBA00006171"/>
    </source>
</evidence>
<keyword evidence="4" id="KW-0460">Magnesium</keyword>
<feature type="active site" description="Proton donor/acceptor" evidence="2">
    <location>
        <position position="16"/>
    </location>
</feature>
<dbReference type="SFLD" id="SFLDG01129">
    <property type="entry name" value="C1.5:_HAD__Beta-PGM__Phosphata"/>
    <property type="match status" value="1"/>
</dbReference>
<comment type="similarity">
    <text evidence="1">Belongs to the HAD-like hydrolase superfamily. CbbY/CbbZ/Gph/YieH family.</text>
</comment>
<dbReference type="RefSeq" id="WP_244903533.1">
    <property type="nucleotide sequence ID" value="NZ_FXAZ01000008.1"/>
</dbReference>
<dbReference type="InterPro" id="IPR023198">
    <property type="entry name" value="PGP-like_dom2"/>
</dbReference>
<feature type="binding site" evidence="3">
    <location>
        <position position="153"/>
    </location>
    <ligand>
        <name>substrate</name>
    </ligand>
</feature>
<accession>A0A1X7LW90</accession>
<gene>
    <name evidence="6" type="ORF">SAMN06295960_4484</name>
</gene>
<keyword evidence="7" id="KW-1185">Reference proteome</keyword>
<dbReference type="SFLD" id="SFLDF00046">
    <property type="entry name" value="beta-phosphoglucomutase"/>
    <property type="match status" value="1"/>
</dbReference>
<feature type="binding site" evidence="3">
    <location>
        <position position="84"/>
    </location>
    <ligand>
        <name>substrate</name>
    </ligand>
</feature>
<dbReference type="SUPFAM" id="SSF56784">
    <property type="entry name" value="HAD-like"/>
    <property type="match status" value="1"/>
</dbReference>
<feature type="site" description="Important for catalytic activity and assists the phosphoryl transfer reaction to Asp8 by balancing charge and orienting the reacting groups" evidence="5">
    <location>
        <position position="122"/>
    </location>
</feature>
<dbReference type="InterPro" id="IPR036412">
    <property type="entry name" value="HAD-like_sf"/>
</dbReference>
<dbReference type="NCBIfam" id="TIGR01509">
    <property type="entry name" value="HAD-SF-IA-v3"/>
    <property type="match status" value="1"/>
</dbReference>
<dbReference type="InterPro" id="IPR010972">
    <property type="entry name" value="Beta-PGM"/>
</dbReference>
<dbReference type="Pfam" id="PF00702">
    <property type="entry name" value="Hydrolase"/>
    <property type="match status" value="1"/>
</dbReference>
<dbReference type="STRING" id="1852522.SAMN06295960_4484"/>
<feature type="active site" description="Nucleophile" evidence="2">
    <location>
        <position position="14"/>
    </location>
</feature>
<dbReference type="CDD" id="cd02598">
    <property type="entry name" value="HAD_BPGM"/>
    <property type="match status" value="1"/>
</dbReference>
<feature type="binding site" evidence="4">
    <location>
        <position position="14"/>
    </location>
    <ligand>
        <name>Mg(2+)</name>
        <dbReference type="ChEBI" id="CHEBI:18420"/>
    </ligand>
</feature>
<feature type="binding site" evidence="4">
    <location>
        <position position="177"/>
    </location>
    <ligand>
        <name>Mg(2+)</name>
        <dbReference type="ChEBI" id="CHEBI:18420"/>
    </ligand>
</feature>
<dbReference type="SFLD" id="SFLDS00003">
    <property type="entry name" value="Haloacid_Dehalogenase"/>
    <property type="match status" value="1"/>
</dbReference>
<comment type="cofactor">
    <cofactor evidence="4">
        <name>Mg(2+)</name>
        <dbReference type="ChEBI" id="CHEBI:18420"/>
    </cofactor>
    <text evidence="4">Binds 2 magnesium ions per subunit.</text>
</comment>
<dbReference type="InterPro" id="IPR010976">
    <property type="entry name" value="B-phosphoglucomutase_hydrolase"/>
</dbReference>
<keyword evidence="4" id="KW-0479">Metal-binding</keyword>
<dbReference type="SFLD" id="SFLDG01135">
    <property type="entry name" value="C1.5.6:_HAD__Beta-PGM__Phospha"/>
    <property type="match status" value="1"/>
</dbReference>
<organism evidence="6 7">
    <name type="scientific">Paenibacillus aquistagni</name>
    <dbReference type="NCBI Taxonomy" id="1852522"/>
    <lineage>
        <taxon>Bacteria</taxon>
        <taxon>Bacillati</taxon>
        <taxon>Bacillota</taxon>
        <taxon>Bacilli</taxon>
        <taxon>Bacillales</taxon>
        <taxon>Paenibacillaceae</taxon>
        <taxon>Paenibacillus</taxon>
    </lineage>
</organism>
<feature type="binding site" evidence="3">
    <location>
        <position position="30"/>
    </location>
    <ligand>
        <name>substrate</name>
    </ligand>
</feature>
<dbReference type="GO" id="GO:0005975">
    <property type="term" value="P:carbohydrate metabolic process"/>
    <property type="evidence" value="ECO:0007669"/>
    <property type="project" value="InterPro"/>
</dbReference>
<dbReference type="PANTHER" id="PTHR18901">
    <property type="entry name" value="2-DEOXYGLUCOSE-6-PHOSPHATE PHOSPHATASE 2"/>
    <property type="match status" value="1"/>
</dbReference>
<name>A0A1X7LW90_9BACL</name>
<evidence type="ECO:0000313" key="7">
    <source>
        <dbReference type="Proteomes" id="UP000193834"/>
    </source>
</evidence>
<reference evidence="6 7" key="1">
    <citation type="submission" date="2017-04" db="EMBL/GenBank/DDBJ databases">
        <authorList>
            <person name="Afonso C.L."/>
            <person name="Miller P.J."/>
            <person name="Scott M.A."/>
            <person name="Spackman E."/>
            <person name="Goraichik I."/>
            <person name="Dimitrov K.M."/>
            <person name="Suarez D.L."/>
            <person name="Swayne D.E."/>
        </authorList>
    </citation>
    <scope>NUCLEOTIDE SEQUENCE [LARGE SCALE GENOMIC DNA]</scope>
    <source>
        <strain evidence="6 7">11</strain>
    </source>
</reference>
<feature type="binding site" evidence="3">
    <location>
        <begin position="49"/>
        <end position="54"/>
    </location>
    <ligand>
        <name>substrate</name>
    </ligand>
</feature>
<evidence type="ECO:0000256" key="4">
    <source>
        <dbReference type="PIRSR" id="PIRSR610972-3"/>
    </source>
</evidence>
<evidence type="ECO:0000313" key="6">
    <source>
        <dbReference type="EMBL" id="SMG57553.1"/>
    </source>
</evidence>
<dbReference type="Gene3D" id="1.10.150.240">
    <property type="entry name" value="Putative phosphatase, domain 2"/>
    <property type="match status" value="1"/>
</dbReference>
<evidence type="ECO:0000256" key="2">
    <source>
        <dbReference type="PIRSR" id="PIRSR610972-1"/>
    </source>
</evidence>
<dbReference type="Proteomes" id="UP000193834">
    <property type="component" value="Unassembled WGS sequence"/>
</dbReference>
<feature type="binding site" evidence="3">
    <location>
        <begin position="14"/>
        <end position="16"/>
    </location>
    <ligand>
        <name>substrate</name>
    </ligand>
</feature>
<evidence type="ECO:0000256" key="3">
    <source>
        <dbReference type="PIRSR" id="PIRSR610972-2"/>
    </source>
</evidence>